<keyword evidence="2" id="KW-1185">Reference proteome</keyword>
<gene>
    <name evidence="1" type="ORF">JW592_01790</name>
</gene>
<reference evidence="1 2" key="1">
    <citation type="submission" date="2021-02" db="EMBL/GenBank/DDBJ databases">
        <title>Streptomyces spirodelae sp. nov., isolated from duckweed.</title>
        <authorList>
            <person name="Saimee Y."/>
            <person name="Duangmal K."/>
        </authorList>
    </citation>
    <scope>NUCLEOTIDE SEQUENCE [LARGE SCALE GENOMIC DNA]</scope>
    <source>
        <strain evidence="1 2">DW4-2</strain>
    </source>
</reference>
<dbReference type="EMBL" id="JAFFZN010000001">
    <property type="protein sequence ID" value="MBO8184218.1"/>
    <property type="molecule type" value="Genomic_DNA"/>
</dbReference>
<dbReference type="InterPro" id="IPR043755">
    <property type="entry name" value="DUF5701"/>
</dbReference>
<sequence length="227" mass="24351">MHETTSVTSTALPALPSLSAQAERLVELGVPEIAGLSAAELRTFAAEAGTPGEGEPALLAVHPDRAPASALAPLIRRDAKPGFVVTDMPDVDLFTPLDTVTLPDAPLYLVAGPDRGDEMADWSPNEALPALAEQARTPLLLTEGIHWVLQQPAVLERNHCFMTIGSRLRKANGTLDSRTPAIWISNGTGRDGRERRDAAKVGWCWAGNRHTWLGFASARDRRVRAAA</sequence>
<protein>
    <submittedName>
        <fullName evidence="1">Uncharacterized protein</fullName>
    </submittedName>
</protein>
<evidence type="ECO:0000313" key="2">
    <source>
        <dbReference type="Proteomes" id="UP001518976"/>
    </source>
</evidence>
<dbReference type="Proteomes" id="UP001518976">
    <property type="component" value="Unassembled WGS sequence"/>
</dbReference>
<accession>A0ABS3WM65</accession>
<comment type="caution">
    <text evidence="1">The sequence shown here is derived from an EMBL/GenBank/DDBJ whole genome shotgun (WGS) entry which is preliminary data.</text>
</comment>
<evidence type="ECO:0000313" key="1">
    <source>
        <dbReference type="EMBL" id="MBO8184218.1"/>
    </source>
</evidence>
<name>A0ABS3WM65_9ACTN</name>
<dbReference type="Pfam" id="PF18959">
    <property type="entry name" value="DUF5701"/>
    <property type="match status" value="1"/>
</dbReference>
<proteinExistence type="predicted"/>
<organism evidence="1 2">
    <name type="scientific">Streptomyces spirodelae</name>
    <dbReference type="NCBI Taxonomy" id="2812904"/>
    <lineage>
        <taxon>Bacteria</taxon>
        <taxon>Bacillati</taxon>
        <taxon>Actinomycetota</taxon>
        <taxon>Actinomycetes</taxon>
        <taxon>Kitasatosporales</taxon>
        <taxon>Streptomycetaceae</taxon>
        <taxon>Streptomyces</taxon>
    </lineage>
</organism>